<keyword evidence="3" id="KW-1185">Reference proteome</keyword>
<dbReference type="Proteomes" id="UP000030763">
    <property type="component" value="Unassembled WGS sequence"/>
</dbReference>
<dbReference type="OrthoDB" id="352647at2759"/>
<dbReference type="GeneID" id="25334687"/>
<accession>U6LZM0</accession>
<organism evidence="2 3">
    <name type="scientific">Eimeria maxima</name>
    <name type="common">Coccidian parasite</name>
    <dbReference type="NCBI Taxonomy" id="5804"/>
    <lineage>
        <taxon>Eukaryota</taxon>
        <taxon>Sar</taxon>
        <taxon>Alveolata</taxon>
        <taxon>Apicomplexa</taxon>
        <taxon>Conoidasida</taxon>
        <taxon>Coccidia</taxon>
        <taxon>Eucoccidiorida</taxon>
        <taxon>Eimeriorina</taxon>
        <taxon>Eimeriidae</taxon>
        <taxon>Eimeria</taxon>
    </lineage>
</organism>
<dbReference type="VEuPathDB" id="ToxoDB:EMWEY_00007010"/>
<sequence length="180" mass="19907">MNFSFQQWDSGVDMMDWGTVKRLMLTRYCGVSGEKMTRHLSNIKWQGNAVGYAAEFAKILSAGLPLPLDQLVNIFLASLPDIPCGNAHHVRSLTHGEEKLGKELIRESRTVIEEAADSKETAQAAEAKPEVETTRDEVDEKRRGENTICRRNTEGAEDPDNPTDDGVAMPCWGEAGETAE</sequence>
<evidence type="ECO:0008006" key="4">
    <source>
        <dbReference type="Google" id="ProtNLM"/>
    </source>
</evidence>
<evidence type="ECO:0000313" key="2">
    <source>
        <dbReference type="EMBL" id="CDJ57196.1"/>
    </source>
</evidence>
<gene>
    <name evidence="2" type="ORF">EMWEY_00007010</name>
</gene>
<evidence type="ECO:0000313" key="3">
    <source>
        <dbReference type="Proteomes" id="UP000030763"/>
    </source>
</evidence>
<dbReference type="EMBL" id="HG719233">
    <property type="protein sequence ID" value="CDJ57196.1"/>
    <property type="molecule type" value="Genomic_DNA"/>
</dbReference>
<feature type="compositionally biased region" description="Basic and acidic residues" evidence="1">
    <location>
        <begin position="127"/>
        <end position="145"/>
    </location>
</feature>
<reference evidence="2" key="1">
    <citation type="submission" date="2013-10" db="EMBL/GenBank/DDBJ databases">
        <title>Genomic analysis of the causative agents of coccidiosis in chickens.</title>
        <authorList>
            <person name="Reid A.J."/>
            <person name="Blake D."/>
            <person name="Billington K."/>
            <person name="Browne H."/>
            <person name="Dunn M."/>
            <person name="Hung S."/>
            <person name="Kawahara F."/>
            <person name="Miranda-Saavedra D."/>
            <person name="Mourier T."/>
            <person name="Nagra H."/>
            <person name="Otto T.D."/>
            <person name="Rawlings N."/>
            <person name="Sanchez A."/>
            <person name="Sanders M."/>
            <person name="Subramaniam C."/>
            <person name="Tay Y."/>
            <person name="Dear P."/>
            <person name="Doerig C."/>
            <person name="Gruber A."/>
            <person name="Parkinson J."/>
            <person name="Shirley M."/>
            <person name="Wan K.L."/>
            <person name="Berriman M."/>
            <person name="Tomley F."/>
            <person name="Pain A."/>
        </authorList>
    </citation>
    <scope>NUCLEOTIDE SEQUENCE [LARGE SCALE GENOMIC DNA]</scope>
    <source>
        <strain evidence="2">Weybridge</strain>
    </source>
</reference>
<dbReference type="AlphaFoldDB" id="U6LZM0"/>
<name>U6LZM0_EIMMA</name>
<evidence type="ECO:0000256" key="1">
    <source>
        <dbReference type="SAM" id="MobiDB-lite"/>
    </source>
</evidence>
<protein>
    <recommendedName>
        <fullName evidence="4">Retrotransposon gag domain-containing protein</fullName>
    </recommendedName>
</protein>
<proteinExistence type="predicted"/>
<reference evidence="2" key="2">
    <citation type="submission" date="2013-10" db="EMBL/GenBank/DDBJ databases">
        <authorList>
            <person name="Aslett M."/>
        </authorList>
    </citation>
    <scope>NUCLEOTIDE SEQUENCE [LARGE SCALE GENOMIC DNA]</scope>
    <source>
        <strain evidence="2">Weybridge</strain>
    </source>
</reference>
<feature type="region of interest" description="Disordered" evidence="1">
    <location>
        <begin position="114"/>
        <end position="180"/>
    </location>
</feature>
<dbReference type="RefSeq" id="XP_013333846.1">
    <property type="nucleotide sequence ID" value="XM_013478392.1"/>
</dbReference>